<dbReference type="AlphaFoldDB" id="A0A8T1P732"/>
<keyword evidence="2" id="KW-1185">Reference proteome</keyword>
<dbReference type="EMBL" id="CM031818">
    <property type="protein sequence ID" value="KAG6639779.1"/>
    <property type="molecule type" value="Genomic_DNA"/>
</dbReference>
<dbReference type="Proteomes" id="UP000811609">
    <property type="component" value="Chromosome 10"/>
</dbReference>
<evidence type="ECO:0000313" key="2">
    <source>
        <dbReference type="Proteomes" id="UP000811609"/>
    </source>
</evidence>
<feature type="non-terminal residue" evidence="1">
    <location>
        <position position="1"/>
    </location>
</feature>
<proteinExistence type="predicted"/>
<name>A0A8T1P732_CARIL</name>
<accession>A0A8T1P732</accession>
<evidence type="ECO:0000313" key="1">
    <source>
        <dbReference type="EMBL" id="KAG6639779.1"/>
    </source>
</evidence>
<sequence length="111" mass="12852">YFFQLTKGTLFSSPKPPHKKALYSFSIRLATPTGKGNKERKYIGIFERVLLVRGILPPLDKYILFHAANLFSIFSTSPLQIYFALNEAPKGRPRYFMGKKKLYIPKKMLNH</sequence>
<comment type="caution">
    <text evidence="1">The sequence shown here is derived from an EMBL/GenBank/DDBJ whole genome shotgun (WGS) entry which is preliminary data.</text>
</comment>
<organism evidence="1 2">
    <name type="scientific">Carya illinoinensis</name>
    <name type="common">Pecan</name>
    <dbReference type="NCBI Taxonomy" id="32201"/>
    <lineage>
        <taxon>Eukaryota</taxon>
        <taxon>Viridiplantae</taxon>
        <taxon>Streptophyta</taxon>
        <taxon>Embryophyta</taxon>
        <taxon>Tracheophyta</taxon>
        <taxon>Spermatophyta</taxon>
        <taxon>Magnoliopsida</taxon>
        <taxon>eudicotyledons</taxon>
        <taxon>Gunneridae</taxon>
        <taxon>Pentapetalae</taxon>
        <taxon>rosids</taxon>
        <taxon>fabids</taxon>
        <taxon>Fagales</taxon>
        <taxon>Juglandaceae</taxon>
        <taxon>Carya</taxon>
    </lineage>
</organism>
<gene>
    <name evidence="1" type="ORF">CIPAW_10G125700</name>
</gene>
<reference evidence="1" key="1">
    <citation type="submission" date="2020-12" db="EMBL/GenBank/DDBJ databases">
        <title>WGS assembly of Carya illinoinensis cv. Pawnee.</title>
        <authorList>
            <person name="Platts A."/>
            <person name="Shu S."/>
            <person name="Wright S."/>
            <person name="Barry K."/>
            <person name="Edger P."/>
            <person name="Pires J.C."/>
            <person name="Schmutz J."/>
        </authorList>
    </citation>
    <scope>NUCLEOTIDE SEQUENCE</scope>
    <source>
        <tissue evidence="1">Leaf</tissue>
    </source>
</reference>
<protein>
    <submittedName>
        <fullName evidence="1">Uncharacterized protein</fullName>
    </submittedName>
</protein>